<feature type="domain" description="Four-carbon acid sugar kinase N-terminal" evidence="7">
    <location>
        <begin position="4"/>
        <end position="227"/>
    </location>
</feature>
<dbReference type="EC" id="2.7.1.220" evidence="9"/>
<dbReference type="RefSeq" id="WP_185126500.1">
    <property type="nucleotide sequence ID" value="NZ_CAJEWD010000008.1"/>
</dbReference>
<evidence type="ECO:0000256" key="4">
    <source>
        <dbReference type="ARBA" id="ARBA00022777"/>
    </source>
</evidence>
<keyword evidence="4 9" id="KW-0418">Kinase</keyword>
<keyword evidence="3" id="KW-0547">Nucleotide-binding</keyword>
<dbReference type="Pfam" id="PF17042">
    <property type="entry name" value="NBD_C"/>
    <property type="match status" value="1"/>
</dbReference>
<dbReference type="InterPro" id="IPR042213">
    <property type="entry name" value="NBD_C_sf"/>
</dbReference>
<keyword evidence="10" id="KW-1185">Reference proteome</keyword>
<evidence type="ECO:0000313" key="9">
    <source>
        <dbReference type="EMBL" id="CAD2080735.1"/>
    </source>
</evidence>
<comment type="caution">
    <text evidence="9">The sequence shown here is derived from an EMBL/GenBank/DDBJ whole genome shotgun (WGS) entry which is preliminary data.</text>
</comment>
<dbReference type="EMBL" id="CAJEWD010000008">
    <property type="protein sequence ID" value="CAD2080735.1"/>
    <property type="molecule type" value="Genomic_DNA"/>
</dbReference>
<keyword evidence="2 9" id="KW-0808">Transferase</keyword>
<dbReference type="Gene3D" id="3.40.980.20">
    <property type="entry name" value="Four-carbon acid sugar kinase, nucleotide binding domain"/>
    <property type="match status" value="1"/>
</dbReference>
<evidence type="ECO:0000313" key="10">
    <source>
        <dbReference type="Proteomes" id="UP000589351"/>
    </source>
</evidence>
<dbReference type="Gene3D" id="3.40.50.10840">
    <property type="entry name" value="Putative sugar-binding, N-terminal domain"/>
    <property type="match status" value="1"/>
</dbReference>
<reference evidence="9 10" key="1">
    <citation type="submission" date="2020-07" db="EMBL/GenBank/DDBJ databases">
        <authorList>
            <person name="Criscuolo A."/>
        </authorList>
    </citation>
    <scope>NUCLEOTIDE SEQUENCE [LARGE SCALE GENOMIC DNA]</scope>
    <source>
        <strain evidence="9">CIP111649</strain>
    </source>
</reference>
<comment type="similarity">
    <text evidence="1">Belongs to the four-carbon acid sugar kinase family.</text>
</comment>
<keyword evidence="6" id="KW-0119">Carbohydrate metabolism</keyword>
<sequence length="427" mass="46585">MKVGIIADDLTGANATGVRLSENGFHPATYFHYNDLLEDENTDVIIIDTDSRYASEKVLDHRVGGALTKLKGWGADLLAKRVDSTLRGNVGKEIDLILQAVDENAVAVVVPSFPDSARITVGGYLIVDSLPLHRTDAANDPITPITSSYVPGIISSQTNHQVGVMTINDMTEDCQTFLEHFKHLVDQGNKVIVLDAVTNRDIEFIAEALSQYQEHQLVPVDPGPFTSLYAKYKANQVSDDKKILVTVGSATKVSEQQLVYLIDRLKIKPVIPNIKKLASFGGAWHDEIDKAVKKAKRRMDKNEVTVITTNEENLVLIDIKQIAADNDVTPDRVAKRITDGLATITKRLIDESGHDIKGCYVSGGDVTASLASITLASGIRLIDEVGPLIAYGHLLGGKYEGLPLITKGGMIGQRETLYEAIQYLKSK</sequence>
<organism evidence="9 10">
    <name type="scientific">Jeotgalicoccus meleagridis</name>
    <dbReference type="NCBI Taxonomy" id="2759181"/>
    <lineage>
        <taxon>Bacteria</taxon>
        <taxon>Bacillati</taxon>
        <taxon>Bacillota</taxon>
        <taxon>Bacilli</taxon>
        <taxon>Bacillales</taxon>
        <taxon>Staphylococcaceae</taxon>
        <taxon>Jeotgalicoccus</taxon>
    </lineage>
</organism>
<evidence type="ECO:0000259" key="7">
    <source>
        <dbReference type="Pfam" id="PF07005"/>
    </source>
</evidence>
<dbReference type="AlphaFoldDB" id="A0A6V7RR67"/>
<feature type="domain" description="Four-carbon acid sugar kinase nucleotide binding" evidence="8">
    <location>
        <begin position="244"/>
        <end position="417"/>
    </location>
</feature>
<evidence type="ECO:0000256" key="1">
    <source>
        <dbReference type="ARBA" id="ARBA00005715"/>
    </source>
</evidence>
<gene>
    <name evidence="9" type="primary">denK</name>
    <name evidence="9" type="ORF">JEODO184_02006</name>
</gene>
<protein>
    <submittedName>
        <fullName evidence="9">D-erythronate kinase</fullName>
        <ecNumber evidence="9">2.7.1.220</ecNumber>
    </submittedName>
</protein>
<dbReference type="Pfam" id="PF07005">
    <property type="entry name" value="SBD_N"/>
    <property type="match status" value="1"/>
</dbReference>
<dbReference type="InterPro" id="IPR037051">
    <property type="entry name" value="4-carb_acid_sugar_kinase_N_sf"/>
</dbReference>
<keyword evidence="5" id="KW-0067">ATP-binding</keyword>
<evidence type="ECO:0000259" key="8">
    <source>
        <dbReference type="Pfam" id="PF17042"/>
    </source>
</evidence>
<dbReference type="GO" id="GO:0016301">
    <property type="term" value="F:kinase activity"/>
    <property type="evidence" value="ECO:0007669"/>
    <property type="project" value="UniProtKB-KW"/>
</dbReference>
<evidence type="ECO:0000256" key="5">
    <source>
        <dbReference type="ARBA" id="ARBA00022840"/>
    </source>
</evidence>
<dbReference type="InterPro" id="IPR031475">
    <property type="entry name" value="NBD_C"/>
</dbReference>
<evidence type="ECO:0000256" key="6">
    <source>
        <dbReference type="ARBA" id="ARBA00023277"/>
    </source>
</evidence>
<dbReference type="Proteomes" id="UP000589351">
    <property type="component" value="Unassembled WGS sequence"/>
</dbReference>
<dbReference type="SUPFAM" id="SSF142764">
    <property type="entry name" value="YgbK-like"/>
    <property type="match status" value="1"/>
</dbReference>
<accession>A0A6V7RR67</accession>
<evidence type="ECO:0000256" key="3">
    <source>
        <dbReference type="ARBA" id="ARBA00022741"/>
    </source>
</evidence>
<evidence type="ECO:0000256" key="2">
    <source>
        <dbReference type="ARBA" id="ARBA00022679"/>
    </source>
</evidence>
<proteinExistence type="inferred from homology"/>
<name>A0A6V7RR67_9STAP</name>
<dbReference type="InterPro" id="IPR010737">
    <property type="entry name" value="4-carb_acid_sugar_kinase_N"/>
</dbReference>
<dbReference type="GO" id="GO:0005524">
    <property type="term" value="F:ATP binding"/>
    <property type="evidence" value="ECO:0007669"/>
    <property type="project" value="UniProtKB-KW"/>
</dbReference>